<gene>
    <name evidence="3" type="ORF">LTR62_001652</name>
</gene>
<feature type="compositionally biased region" description="Polar residues" evidence="2">
    <location>
        <begin position="31"/>
        <end position="48"/>
    </location>
</feature>
<feature type="compositionally biased region" description="Low complexity" evidence="2">
    <location>
        <begin position="422"/>
        <end position="433"/>
    </location>
</feature>
<proteinExistence type="predicted"/>
<evidence type="ECO:0000256" key="1">
    <source>
        <dbReference type="SAM" id="Coils"/>
    </source>
</evidence>
<feature type="compositionally biased region" description="Polar residues" evidence="2">
    <location>
        <begin position="60"/>
        <end position="81"/>
    </location>
</feature>
<organism evidence="3 4">
    <name type="scientific">Meristemomyces frigidus</name>
    <dbReference type="NCBI Taxonomy" id="1508187"/>
    <lineage>
        <taxon>Eukaryota</taxon>
        <taxon>Fungi</taxon>
        <taxon>Dikarya</taxon>
        <taxon>Ascomycota</taxon>
        <taxon>Pezizomycotina</taxon>
        <taxon>Dothideomycetes</taxon>
        <taxon>Dothideomycetidae</taxon>
        <taxon>Mycosphaerellales</taxon>
        <taxon>Teratosphaeriaceae</taxon>
        <taxon>Meristemomyces</taxon>
    </lineage>
</organism>
<keyword evidence="1" id="KW-0175">Coiled coil</keyword>
<dbReference type="EMBL" id="JAVRRL010000134">
    <property type="protein sequence ID" value="KAK5107206.1"/>
    <property type="molecule type" value="Genomic_DNA"/>
</dbReference>
<feature type="region of interest" description="Disordered" evidence="2">
    <location>
        <begin position="475"/>
        <end position="519"/>
    </location>
</feature>
<feature type="region of interest" description="Disordered" evidence="2">
    <location>
        <begin position="1"/>
        <end position="92"/>
    </location>
</feature>
<dbReference type="AlphaFoldDB" id="A0AAN7YBJ3"/>
<feature type="compositionally biased region" description="Gly residues" evidence="2">
    <location>
        <begin position="508"/>
        <end position="519"/>
    </location>
</feature>
<evidence type="ECO:0000313" key="4">
    <source>
        <dbReference type="Proteomes" id="UP001310890"/>
    </source>
</evidence>
<protein>
    <submittedName>
        <fullName evidence="3">Uncharacterized protein</fullName>
    </submittedName>
</protein>
<evidence type="ECO:0000256" key="2">
    <source>
        <dbReference type="SAM" id="MobiDB-lite"/>
    </source>
</evidence>
<accession>A0AAN7YBJ3</accession>
<feature type="region of interest" description="Disordered" evidence="2">
    <location>
        <begin position="381"/>
        <end position="433"/>
    </location>
</feature>
<evidence type="ECO:0000313" key="3">
    <source>
        <dbReference type="EMBL" id="KAK5107206.1"/>
    </source>
</evidence>
<feature type="compositionally biased region" description="Polar residues" evidence="2">
    <location>
        <begin position="383"/>
        <end position="392"/>
    </location>
</feature>
<sequence length="519" mass="55585">MNVEDTFDDLLAAPDLSAPTTPIPHMANMVSPASNNDASSTSQEQRPVNVNKGPTPPLSSQPATSQLNKSRTPTPSLSHMSTPPPTIPVTNTAQKSRVPAFPVAEMTADELAVASAEALRAKVTAHQTALREAKISAAHHELQYRMLQQESAAAIERMAVEARMAQDEMDVIYSAGQARAAATPVSQPALPDGVIPVHKHLYQRLNIELQNLQDTNKRWEREYAQQEKIIGRQEGEIASLGDKVTLLRERIRETITRSKATVNNHRLESTPRSIYSTPHRSQGLEALLQASEMANPELRPKKGGHSRNTHSLSSLPTTPHRISRTPANQRLYHTPSDRQTMVKVPATAPVHRTTASRPQGSSLHRQPILPVIPVVPHIRGPQSAATVSNSDNSDSEAETEILDPDEEENEEMQAQADGLQVSESQASLAASAMLRRSREDAAVTREGFMGGGMLENGTASGGGVGAGGLKQTRLFGQVTKGGTDGLGSSSSSSGKRKRGAEEGEEGAGRVGLGISGVGR</sequence>
<feature type="compositionally biased region" description="Acidic residues" evidence="2">
    <location>
        <begin position="393"/>
        <end position="411"/>
    </location>
</feature>
<dbReference type="Proteomes" id="UP001310890">
    <property type="component" value="Unassembled WGS sequence"/>
</dbReference>
<reference evidence="3" key="1">
    <citation type="submission" date="2023-08" db="EMBL/GenBank/DDBJ databases">
        <title>Black Yeasts Isolated from many extreme environments.</title>
        <authorList>
            <person name="Coleine C."/>
            <person name="Stajich J.E."/>
            <person name="Selbmann L."/>
        </authorList>
    </citation>
    <scope>NUCLEOTIDE SEQUENCE</scope>
    <source>
        <strain evidence="3">CCFEE 5401</strain>
    </source>
</reference>
<comment type="caution">
    <text evidence="3">The sequence shown here is derived from an EMBL/GenBank/DDBJ whole genome shotgun (WGS) entry which is preliminary data.</text>
</comment>
<name>A0AAN7YBJ3_9PEZI</name>
<feature type="coiled-coil region" evidence="1">
    <location>
        <begin position="202"/>
        <end position="236"/>
    </location>
</feature>
<feature type="region of interest" description="Disordered" evidence="2">
    <location>
        <begin position="297"/>
        <end position="323"/>
    </location>
</feature>